<organism evidence="9 10">
    <name type="scientific">Salinomyces thailandicus</name>
    <dbReference type="NCBI Taxonomy" id="706561"/>
    <lineage>
        <taxon>Eukaryota</taxon>
        <taxon>Fungi</taxon>
        <taxon>Dikarya</taxon>
        <taxon>Ascomycota</taxon>
        <taxon>Pezizomycotina</taxon>
        <taxon>Dothideomycetes</taxon>
        <taxon>Dothideomycetidae</taxon>
        <taxon>Mycosphaerellales</taxon>
        <taxon>Teratosphaeriaceae</taxon>
        <taxon>Salinomyces</taxon>
    </lineage>
</organism>
<dbReference type="AlphaFoldDB" id="A0A4U0TJD6"/>
<feature type="domain" description="Amino acid transporter transmembrane" evidence="8">
    <location>
        <begin position="92"/>
        <end position="447"/>
    </location>
</feature>
<evidence type="ECO:0000256" key="5">
    <source>
        <dbReference type="ARBA" id="ARBA00023136"/>
    </source>
</evidence>
<name>A0A4U0TJD6_9PEZI</name>
<dbReference type="PANTHER" id="PTHR22950">
    <property type="entry name" value="AMINO ACID TRANSPORTER"/>
    <property type="match status" value="1"/>
</dbReference>
<dbReference type="PANTHER" id="PTHR22950:SF479">
    <property type="entry name" value="AMINO ACID TRANSPORTER (EUROFUNG)-RELATED"/>
    <property type="match status" value="1"/>
</dbReference>
<keyword evidence="3 7" id="KW-0812">Transmembrane</keyword>
<feature type="transmembrane region" description="Helical" evidence="7">
    <location>
        <begin position="391"/>
        <end position="412"/>
    </location>
</feature>
<gene>
    <name evidence="9" type="ORF">B0A50_08729</name>
</gene>
<evidence type="ECO:0000313" key="9">
    <source>
        <dbReference type="EMBL" id="TKA21857.1"/>
    </source>
</evidence>
<feature type="transmembrane region" description="Helical" evidence="7">
    <location>
        <begin position="272"/>
        <end position="296"/>
    </location>
</feature>
<keyword evidence="5 7" id="KW-0472">Membrane</keyword>
<dbReference type="Pfam" id="PF01490">
    <property type="entry name" value="Aa_trans"/>
    <property type="match status" value="1"/>
</dbReference>
<dbReference type="EMBL" id="NAJL01000096">
    <property type="protein sequence ID" value="TKA21857.1"/>
    <property type="molecule type" value="Genomic_DNA"/>
</dbReference>
<keyword evidence="4 7" id="KW-1133">Transmembrane helix</keyword>
<evidence type="ECO:0000313" key="10">
    <source>
        <dbReference type="Proteomes" id="UP000308549"/>
    </source>
</evidence>
<dbReference type="Proteomes" id="UP000308549">
    <property type="component" value="Unassembled WGS sequence"/>
</dbReference>
<dbReference type="OrthoDB" id="294730at2759"/>
<comment type="similarity">
    <text evidence="2">Belongs to the amino acid/polyamine transporter 2 family.</text>
</comment>
<evidence type="ECO:0000259" key="8">
    <source>
        <dbReference type="Pfam" id="PF01490"/>
    </source>
</evidence>
<dbReference type="FunFam" id="1.20.1740.10:FF:000039">
    <property type="entry name" value="Neutral amino acid transporter (Eurofung)"/>
    <property type="match status" value="1"/>
</dbReference>
<feature type="transmembrane region" description="Helical" evidence="7">
    <location>
        <begin position="179"/>
        <end position="198"/>
    </location>
</feature>
<sequence>MADLEAANEDFQPSPPTTPESRVDYNARKAANDNVLQVVASVSSGSNDNTDLNQAELGVQKEAASSSGIHSVSQGVGEATEDGGPSKIDYATMSWWHTGIIMIAETVSLGILSLPKALSTMGFVPGVLIIVLLGILSWYTGYVTYQVKQRYPAITSFADIFALWLGKPGRWFGEVAQNLLLIFIMAAHIVTFSVMLNVLTEHRLCTIAFMAVGAAVSFLLSTPRTFKANSKASVFSCISIATATLIAMIAIGIEKKGLHTSFAITPSPETSLGSACMSVSSIILAYNGHIAYPSLITEMRQPRDFPKALALLITTMISLYLVVAVVIYYYAGQTVQSPALGSASPLTAKIAYAIAIPTILVAGVIAALVAAKQLYRHLWRRHSHVMREKSLRARASWFAVLAALYLLAWLMAESVPVFQQLLGVIGALFGTWFALGFPALFWFWMWWRGEAGGSGSGKAPEAIRRRSWRTWGLVALNAVIVVMSASICVLGMYGSLKAIVENESDRRPFSCASNV</sequence>
<feature type="transmembrane region" description="Helical" evidence="7">
    <location>
        <begin position="232"/>
        <end position="252"/>
    </location>
</feature>
<feature type="transmembrane region" description="Helical" evidence="7">
    <location>
        <begin position="95"/>
        <end position="114"/>
    </location>
</feature>
<evidence type="ECO:0000256" key="3">
    <source>
        <dbReference type="ARBA" id="ARBA00022692"/>
    </source>
</evidence>
<feature type="transmembrane region" description="Helical" evidence="7">
    <location>
        <begin position="468"/>
        <end position="493"/>
    </location>
</feature>
<keyword evidence="10" id="KW-1185">Reference proteome</keyword>
<feature type="transmembrane region" description="Helical" evidence="7">
    <location>
        <begin position="308"/>
        <end position="330"/>
    </location>
</feature>
<evidence type="ECO:0000256" key="6">
    <source>
        <dbReference type="SAM" id="MobiDB-lite"/>
    </source>
</evidence>
<feature type="transmembrane region" description="Helical" evidence="7">
    <location>
        <begin position="350"/>
        <end position="371"/>
    </location>
</feature>
<evidence type="ECO:0000256" key="7">
    <source>
        <dbReference type="SAM" id="Phobius"/>
    </source>
</evidence>
<evidence type="ECO:0000256" key="4">
    <source>
        <dbReference type="ARBA" id="ARBA00022989"/>
    </source>
</evidence>
<dbReference type="Gene3D" id="1.20.1740.10">
    <property type="entry name" value="Amino acid/polyamine transporter I"/>
    <property type="match status" value="1"/>
</dbReference>
<comment type="caution">
    <text evidence="9">The sequence shown here is derived from an EMBL/GenBank/DDBJ whole genome shotgun (WGS) entry which is preliminary data.</text>
</comment>
<dbReference type="GO" id="GO:0016020">
    <property type="term" value="C:membrane"/>
    <property type="evidence" value="ECO:0007669"/>
    <property type="project" value="UniProtKB-SubCell"/>
</dbReference>
<dbReference type="InterPro" id="IPR013057">
    <property type="entry name" value="AA_transpt_TM"/>
</dbReference>
<protein>
    <recommendedName>
        <fullName evidence="8">Amino acid transporter transmembrane domain-containing protein</fullName>
    </recommendedName>
</protein>
<reference evidence="9 10" key="1">
    <citation type="submission" date="2017-03" db="EMBL/GenBank/DDBJ databases">
        <title>Genomes of endolithic fungi from Antarctica.</title>
        <authorList>
            <person name="Coleine C."/>
            <person name="Masonjones S."/>
            <person name="Stajich J.E."/>
        </authorList>
    </citation>
    <scope>NUCLEOTIDE SEQUENCE [LARGE SCALE GENOMIC DNA]</scope>
    <source>
        <strain evidence="9 10">CCFEE 6315</strain>
    </source>
</reference>
<comment type="subcellular location">
    <subcellularLocation>
        <location evidence="1">Membrane</location>
        <topology evidence="1">Multi-pass membrane protein</topology>
    </subcellularLocation>
</comment>
<evidence type="ECO:0000256" key="1">
    <source>
        <dbReference type="ARBA" id="ARBA00004141"/>
    </source>
</evidence>
<evidence type="ECO:0000256" key="2">
    <source>
        <dbReference type="ARBA" id="ARBA00008066"/>
    </source>
</evidence>
<feature type="transmembrane region" description="Helical" evidence="7">
    <location>
        <begin position="424"/>
        <end position="447"/>
    </location>
</feature>
<feature type="transmembrane region" description="Helical" evidence="7">
    <location>
        <begin position="121"/>
        <end position="139"/>
    </location>
</feature>
<accession>A0A4U0TJD6</accession>
<dbReference type="GO" id="GO:0015179">
    <property type="term" value="F:L-amino acid transmembrane transporter activity"/>
    <property type="evidence" value="ECO:0007669"/>
    <property type="project" value="TreeGrafter"/>
</dbReference>
<feature type="region of interest" description="Disordered" evidence="6">
    <location>
        <begin position="1"/>
        <end position="27"/>
    </location>
</feature>
<proteinExistence type="inferred from homology"/>
<feature type="transmembrane region" description="Helical" evidence="7">
    <location>
        <begin position="204"/>
        <end position="220"/>
    </location>
</feature>